<dbReference type="Proteomes" id="UP000008808">
    <property type="component" value="Chromosome"/>
</dbReference>
<feature type="domain" description="Peptidoglycan binding-like" evidence="1">
    <location>
        <begin position="223"/>
        <end position="260"/>
    </location>
</feature>
<dbReference type="InterPro" id="IPR002477">
    <property type="entry name" value="Peptidoglycan-bd-like"/>
</dbReference>
<dbReference type="KEGG" id="eli:ELI_07940"/>
<feature type="domain" description="Peptidoglycan binding-like" evidence="1">
    <location>
        <begin position="297"/>
        <end position="340"/>
    </location>
</feature>
<dbReference type="SUPFAM" id="SSF47090">
    <property type="entry name" value="PGBD-like"/>
    <property type="match status" value="2"/>
</dbReference>
<dbReference type="STRING" id="314225.ELI_07940"/>
<proteinExistence type="predicted"/>
<dbReference type="OrthoDB" id="1523598at2"/>
<name>Q2N9G1_ERYLH</name>
<evidence type="ECO:0000259" key="2">
    <source>
        <dbReference type="Pfam" id="PF11860"/>
    </source>
</evidence>
<gene>
    <name evidence="3" type="ordered locus">ELI_07940</name>
</gene>
<dbReference type="Pfam" id="PF01471">
    <property type="entry name" value="PG_binding_1"/>
    <property type="match status" value="2"/>
</dbReference>
<organism evidence="3 4">
    <name type="scientific">Erythrobacter litoralis (strain HTCC2594)</name>
    <dbReference type="NCBI Taxonomy" id="314225"/>
    <lineage>
        <taxon>Bacteria</taxon>
        <taxon>Pseudomonadati</taxon>
        <taxon>Pseudomonadota</taxon>
        <taxon>Alphaproteobacteria</taxon>
        <taxon>Sphingomonadales</taxon>
        <taxon>Erythrobacteraceae</taxon>
        <taxon>Erythrobacter/Porphyrobacter group</taxon>
        <taxon>Erythrobacter</taxon>
    </lineage>
</organism>
<dbReference type="InterPro" id="IPR036365">
    <property type="entry name" value="PGBD-like_sf"/>
</dbReference>
<dbReference type="HOGENOM" id="CLU_057859_0_0_5"/>
<dbReference type="EMBL" id="CP000157">
    <property type="protein sequence ID" value="ABC63680.1"/>
    <property type="molecule type" value="Genomic_DNA"/>
</dbReference>
<dbReference type="InterPro" id="IPR036366">
    <property type="entry name" value="PGBDSf"/>
</dbReference>
<dbReference type="eggNOG" id="COG3409">
    <property type="taxonomic scope" value="Bacteria"/>
</dbReference>
<protein>
    <submittedName>
        <fullName evidence="3">Putative bacteriophage-acquired protein</fullName>
    </submittedName>
</protein>
<dbReference type="Pfam" id="PF11860">
    <property type="entry name" value="Muramidase"/>
    <property type="match status" value="1"/>
</dbReference>
<sequence>MPSEFKGDPSPLTDADFERAAKELRCSVPAIRAVAHVESLGGGYWSNGRPKILFERHIFHRKTNGRFTATHSHISWPKWGGHGKSSIQYDKLEEAMALDRPAALQSASWGAFQIMGFNHKMVGFDDVEDFVKAMVASSSNQLDAFVAFIKASRLDDELRRHDWKAFARGYNGPEYWKNKYDTKMARAFATFSEGGARTDNPQRVIRMGDKGQSVMHLQELLGLTKDGDFGPGTKSAVIKFQKKAKLHPDGIVGGQTWAALLADTAAKPTTKRGKQDLAQRSRAPLRLHDKGDDVKFLQKLLGLIEDGDFGPATLARVKKFQQENGLVDDGIVGRNTWARLLGE</sequence>
<dbReference type="AlphaFoldDB" id="Q2N9G1"/>
<accession>Q2N9G1</accession>
<evidence type="ECO:0000313" key="4">
    <source>
        <dbReference type="Proteomes" id="UP000008808"/>
    </source>
</evidence>
<reference evidence="4" key="1">
    <citation type="journal article" date="2009" name="J. Bacteriol.">
        <title>Complete genome sequence of Erythrobacter litoralis HTCC2594.</title>
        <authorList>
            <person name="Oh H.M."/>
            <person name="Giovannoni S.J."/>
            <person name="Ferriera S."/>
            <person name="Johnson J."/>
            <person name="Cho J.C."/>
        </authorList>
    </citation>
    <scope>NUCLEOTIDE SEQUENCE [LARGE SCALE GENOMIC DNA]</scope>
    <source>
        <strain evidence="4">HTCC2594</strain>
    </source>
</reference>
<dbReference type="RefSeq" id="WP_011414512.1">
    <property type="nucleotide sequence ID" value="NC_007722.1"/>
</dbReference>
<dbReference type="InterPro" id="IPR024408">
    <property type="entry name" value="Muramidase"/>
</dbReference>
<feature type="domain" description="N-acetylmuramidase" evidence="2">
    <location>
        <begin position="28"/>
        <end position="191"/>
    </location>
</feature>
<evidence type="ECO:0000313" key="3">
    <source>
        <dbReference type="EMBL" id="ABC63680.1"/>
    </source>
</evidence>
<evidence type="ECO:0000259" key="1">
    <source>
        <dbReference type="Pfam" id="PF01471"/>
    </source>
</evidence>
<keyword evidence="4" id="KW-1185">Reference proteome</keyword>
<dbReference type="Gene3D" id="1.10.101.10">
    <property type="entry name" value="PGBD-like superfamily/PGBD"/>
    <property type="match status" value="2"/>
</dbReference>